<gene>
    <name evidence="5" type="ORF">OQ273_16645</name>
</gene>
<evidence type="ECO:0000256" key="2">
    <source>
        <dbReference type="ARBA" id="ARBA00023125"/>
    </source>
</evidence>
<evidence type="ECO:0000256" key="1">
    <source>
        <dbReference type="ARBA" id="ARBA00023015"/>
    </source>
</evidence>
<accession>A0A9X3ZJ42</accession>
<dbReference type="CDD" id="cd06170">
    <property type="entry name" value="LuxR_C_like"/>
    <property type="match status" value="1"/>
</dbReference>
<dbReference type="GO" id="GO:0006355">
    <property type="term" value="P:regulation of DNA-templated transcription"/>
    <property type="evidence" value="ECO:0007669"/>
    <property type="project" value="InterPro"/>
</dbReference>
<dbReference type="Gene3D" id="1.10.10.10">
    <property type="entry name" value="Winged helix-like DNA-binding domain superfamily/Winged helix DNA-binding domain"/>
    <property type="match status" value="1"/>
</dbReference>
<evidence type="ECO:0000259" key="4">
    <source>
        <dbReference type="PROSITE" id="PS50043"/>
    </source>
</evidence>
<dbReference type="PROSITE" id="PS50043">
    <property type="entry name" value="HTH_LUXR_2"/>
    <property type="match status" value="1"/>
</dbReference>
<dbReference type="GO" id="GO:0003677">
    <property type="term" value="F:DNA binding"/>
    <property type="evidence" value="ECO:0007669"/>
    <property type="project" value="UniProtKB-KW"/>
</dbReference>
<evidence type="ECO:0000256" key="3">
    <source>
        <dbReference type="ARBA" id="ARBA00023163"/>
    </source>
</evidence>
<keyword evidence="3" id="KW-0804">Transcription</keyword>
<dbReference type="RefSeq" id="WP_267991639.1">
    <property type="nucleotide sequence ID" value="NZ_JAPJZI010000001.1"/>
</dbReference>
<feature type="domain" description="HTH luxR-type" evidence="4">
    <location>
        <begin position="184"/>
        <end position="249"/>
    </location>
</feature>
<dbReference type="PANTHER" id="PTHR44688">
    <property type="entry name" value="DNA-BINDING TRANSCRIPTIONAL ACTIVATOR DEVR_DOSR"/>
    <property type="match status" value="1"/>
</dbReference>
<proteinExistence type="predicted"/>
<dbReference type="Pfam" id="PF00196">
    <property type="entry name" value="GerE"/>
    <property type="match status" value="1"/>
</dbReference>
<dbReference type="SUPFAM" id="SSF46894">
    <property type="entry name" value="C-terminal effector domain of the bipartite response regulators"/>
    <property type="match status" value="1"/>
</dbReference>
<keyword evidence="1" id="KW-0805">Transcription regulation</keyword>
<reference evidence="5" key="1">
    <citation type="submission" date="2022-11" db="EMBL/GenBank/DDBJ databases">
        <title>Draft genome sequence of Hoeflea poritis E7-10 and Hoeflea prorocentri PM5-8, separated from scleractinian coral Porites lutea and marine dinoflagellate.</title>
        <authorList>
            <person name="Zhang G."/>
            <person name="Wei Q."/>
            <person name="Cai L."/>
        </authorList>
    </citation>
    <scope>NUCLEOTIDE SEQUENCE</scope>
    <source>
        <strain evidence="5">PM5-8</strain>
    </source>
</reference>
<sequence length="252" mass="27484">MFVNNEGETLETALRKSVNDNLDACQPWPMKTDNDPEGASDLEDAAQELRTILGADGYVVCRVNRFASSDSQRVSVVLSSLDRDMRKTVSQVSAAIEAHMEWSLLPFTWAGETGGTAQGPYVEELAAHKTPIGGVGFPVKLGIMGNGFALFFGSDLDLSGDRVVEFHRDIYRIMRELLALDVQRISPHQNLNDRELQCLQLAADGHKSEAIAEELSLSVHTVNAYLGFAATKLDAVNRIQAIAKAIRLGLIG</sequence>
<organism evidence="5 6">
    <name type="scientific">Hoeflea prorocentri</name>
    <dbReference type="NCBI Taxonomy" id="1922333"/>
    <lineage>
        <taxon>Bacteria</taxon>
        <taxon>Pseudomonadati</taxon>
        <taxon>Pseudomonadota</taxon>
        <taxon>Alphaproteobacteria</taxon>
        <taxon>Hyphomicrobiales</taxon>
        <taxon>Rhizobiaceae</taxon>
        <taxon>Hoeflea</taxon>
    </lineage>
</organism>
<dbReference type="EMBL" id="JAPJZI010000001">
    <property type="protein sequence ID" value="MDA5400210.1"/>
    <property type="molecule type" value="Genomic_DNA"/>
</dbReference>
<name>A0A9X3ZJ42_9HYPH</name>
<dbReference type="InterPro" id="IPR036388">
    <property type="entry name" value="WH-like_DNA-bd_sf"/>
</dbReference>
<protein>
    <submittedName>
        <fullName evidence="5">Helix-turn-helix transcriptional regulator</fullName>
    </submittedName>
</protein>
<dbReference type="InterPro" id="IPR016032">
    <property type="entry name" value="Sig_transdc_resp-reg_C-effctor"/>
</dbReference>
<comment type="caution">
    <text evidence="5">The sequence shown here is derived from an EMBL/GenBank/DDBJ whole genome shotgun (WGS) entry which is preliminary data.</text>
</comment>
<evidence type="ECO:0000313" key="6">
    <source>
        <dbReference type="Proteomes" id="UP001151234"/>
    </source>
</evidence>
<dbReference type="SMART" id="SM00421">
    <property type="entry name" value="HTH_LUXR"/>
    <property type="match status" value="1"/>
</dbReference>
<dbReference type="InterPro" id="IPR000792">
    <property type="entry name" value="Tscrpt_reg_LuxR_C"/>
</dbReference>
<dbReference type="PRINTS" id="PR00038">
    <property type="entry name" value="HTHLUXR"/>
</dbReference>
<keyword evidence="2" id="KW-0238">DNA-binding</keyword>
<keyword evidence="6" id="KW-1185">Reference proteome</keyword>
<dbReference type="PANTHER" id="PTHR44688:SF16">
    <property type="entry name" value="DNA-BINDING TRANSCRIPTIONAL ACTIVATOR DEVR_DOSR"/>
    <property type="match status" value="1"/>
</dbReference>
<evidence type="ECO:0000313" key="5">
    <source>
        <dbReference type="EMBL" id="MDA5400210.1"/>
    </source>
</evidence>
<dbReference type="AlphaFoldDB" id="A0A9X3ZJ42"/>
<dbReference type="Proteomes" id="UP001151234">
    <property type="component" value="Unassembled WGS sequence"/>
</dbReference>